<dbReference type="Proteomes" id="UP000214588">
    <property type="component" value="Unassembled WGS sequence"/>
</dbReference>
<dbReference type="InterPro" id="IPR010960">
    <property type="entry name" value="Flavocytochrome_c"/>
</dbReference>
<reference evidence="7 8" key="1">
    <citation type="submission" date="2017-06" db="EMBL/GenBank/DDBJ databases">
        <title>Draft Genome Sequence of Natranaerobius trueperi halophilic, alkalithermophilic bacteria from soda lakes.</title>
        <authorList>
            <person name="Zhao B."/>
        </authorList>
    </citation>
    <scope>NUCLEOTIDE SEQUENCE [LARGE SCALE GENOMIC DNA]</scope>
    <source>
        <strain evidence="7 8">DSM 18760</strain>
    </source>
</reference>
<evidence type="ECO:0000313" key="7">
    <source>
        <dbReference type="EMBL" id="OWZ84648.1"/>
    </source>
</evidence>
<dbReference type="InterPro" id="IPR036188">
    <property type="entry name" value="FAD/NAD-bd_sf"/>
</dbReference>
<gene>
    <name evidence="7" type="ORF">CDO51_02490</name>
</gene>
<protein>
    <submittedName>
        <fullName evidence="7">Flavocytochrome c</fullName>
        <ecNumber evidence="7">1.3.1.6</ecNumber>
    </submittedName>
</protein>
<dbReference type="FunFam" id="3.90.700.10:FF:000007">
    <property type="entry name" value="NADH-dependent fumarate reductase"/>
    <property type="match status" value="1"/>
</dbReference>
<keyword evidence="2 5" id="KW-0285">Flavoprotein</keyword>
<dbReference type="Pfam" id="PF00890">
    <property type="entry name" value="FAD_binding_2"/>
    <property type="match status" value="1"/>
</dbReference>
<dbReference type="Gene3D" id="3.90.700.10">
    <property type="entry name" value="Succinate dehydrogenase/fumarate reductase flavoprotein, catalytic domain"/>
    <property type="match status" value="1"/>
</dbReference>
<keyword evidence="4 5" id="KW-0560">Oxidoreductase</keyword>
<dbReference type="NCBIfam" id="TIGR01813">
    <property type="entry name" value="flavo_cyto_c"/>
    <property type="match status" value="1"/>
</dbReference>
<dbReference type="AlphaFoldDB" id="A0A226C031"/>
<dbReference type="GO" id="GO:0033765">
    <property type="term" value="F:steroid dehydrogenase activity, acting on the CH-CH group of donors"/>
    <property type="evidence" value="ECO:0007669"/>
    <property type="project" value="UniProtKB-ARBA"/>
</dbReference>
<evidence type="ECO:0000256" key="1">
    <source>
        <dbReference type="ARBA" id="ARBA00001974"/>
    </source>
</evidence>
<keyword evidence="5" id="KW-0732">Signal</keyword>
<feature type="chain" id="PRO_5039749459" evidence="5">
    <location>
        <begin position="23"/>
        <end position="477"/>
    </location>
</feature>
<dbReference type="GO" id="GO:0010181">
    <property type="term" value="F:FMN binding"/>
    <property type="evidence" value="ECO:0007669"/>
    <property type="project" value="InterPro"/>
</dbReference>
<evidence type="ECO:0000256" key="5">
    <source>
        <dbReference type="RuleBase" id="RU366062"/>
    </source>
</evidence>
<dbReference type="InterPro" id="IPR003953">
    <property type="entry name" value="FAD-dep_OxRdtase_2_FAD-bd"/>
</dbReference>
<evidence type="ECO:0000256" key="3">
    <source>
        <dbReference type="ARBA" id="ARBA00022827"/>
    </source>
</evidence>
<dbReference type="EC" id="1.3.1.6" evidence="7"/>
<dbReference type="SUPFAM" id="SSF51905">
    <property type="entry name" value="FAD/NAD(P)-binding domain"/>
    <property type="match status" value="1"/>
</dbReference>
<dbReference type="PRINTS" id="PR00368">
    <property type="entry name" value="FADPNR"/>
</dbReference>
<evidence type="ECO:0000259" key="6">
    <source>
        <dbReference type="Pfam" id="PF00890"/>
    </source>
</evidence>
<accession>A0A226C031</accession>
<comment type="cofactor">
    <cofactor evidence="1">
        <name>FAD</name>
        <dbReference type="ChEBI" id="CHEBI:57692"/>
    </cofactor>
</comment>
<sequence length="477" mass="50246">MFKKLTMTLLSGMLLVSMVACDEGEEVQDTGEVIEYDIAVVGGGGAGLSAAVSAAEEGAEVVVVEKMPMLGGNTLRATGGLNAAETTFQDEEGIEDSVDVFYEDTMTGGGEENDPELVEVMTENSASIVEWLTELGADLSDVGSMGGASNARTHRPAGGEPVGPEVVTTLDAAAEEQGVDVLLETTVTEILTDDEGKASGLQVEDEEGAFEINAESVIVTTGGFGGNEDMITEYDAELEGYATTNHPGATGSGIEIAQEIGVDVVDMDMIQIHPTVVEEGGNMITEAVRGNGAILVNKDGERFVDELETRAVVSEAILNQEGESAFLFFDEKVRDSLGAIEGYVDQGLVTKGESIEELANELEIPAEELEETVEKYNSFVEEENDADFERENMAMNLDEASFYAIEITPATHHTMGGLNINTEAQVIGEDGEIIPGLYAAGECTGGIHGNNRLGGNALTDITVFGRIAGQNAASELE</sequence>
<feature type="signal peptide" evidence="5">
    <location>
        <begin position="1"/>
        <end position="22"/>
    </location>
</feature>
<dbReference type="GO" id="GO:0016156">
    <property type="term" value="F:fumarate reductase (NADH) activity"/>
    <property type="evidence" value="ECO:0007669"/>
    <property type="project" value="UniProtKB-EC"/>
</dbReference>
<dbReference type="PROSITE" id="PS51257">
    <property type="entry name" value="PROKAR_LIPOPROTEIN"/>
    <property type="match status" value="1"/>
</dbReference>
<evidence type="ECO:0000256" key="4">
    <source>
        <dbReference type="ARBA" id="ARBA00023002"/>
    </source>
</evidence>
<dbReference type="RefSeq" id="WP_089022718.1">
    <property type="nucleotide sequence ID" value="NZ_NIQC01000003.1"/>
</dbReference>
<dbReference type="InterPro" id="IPR050315">
    <property type="entry name" value="FAD-oxidoreductase_2"/>
</dbReference>
<comment type="similarity">
    <text evidence="5">Belongs to the FAD-dependent oxidoreductase 2 family. FRD/SDH subfamily.</text>
</comment>
<evidence type="ECO:0000313" key="8">
    <source>
        <dbReference type="Proteomes" id="UP000214588"/>
    </source>
</evidence>
<proteinExistence type="inferred from homology"/>
<organism evidence="7 8">
    <name type="scientific">Natranaerobius trueperi</name>
    <dbReference type="NCBI Taxonomy" id="759412"/>
    <lineage>
        <taxon>Bacteria</taxon>
        <taxon>Bacillati</taxon>
        <taxon>Bacillota</taxon>
        <taxon>Clostridia</taxon>
        <taxon>Natranaerobiales</taxon>
        <taxon>Natranaerobiaceae</taxon>
        <taxon>Natranaerobius</taxon>
    </lineage>
</organism>
<dbReference type="PANTHER" id="PTHR43400:SF7">
    <property type="entry name" value="FAD-DEPENDENT OXIDOREDUCTASE 2 FAD BINDING DOMAIN-CONTAINING PROTEIN"/>
    <property type="match status" value="1"/>
</dbReference>
<name>A0A226C031_9FIRM</name>
<comment type="caution">
    <text evidence="7">The sequence shown here is derived from an EMBL/GenBank/DDBJ whole genome shotgun (WGS) entry which is preliminary data.</text>
</comment>
<dbReference type="EMBL" id="NIQC01000003">
    <property type="protein sequence ID" value="OWZ84648.1"/>
    <property type="molecule type" value="Genomic_DNA"/>
</dbReference>
<dbReference type="Gene3D" id="3.50.50.60">
    <property type="entry name" value="FAD/NAD(P)-binding domain"/>
    <property type="match status" value="1"/>
</dbReference>
<dbReference type="InterPro" id="IPR027477">
    <property type="entry name" value="Succ_DH/fumarate_Rdtase_cat_sf"/>
</dbReference>
<dbReference type="SUPFAM" id="SSF56425">
    <property type="entry name" value="Succinate dehydrogenase/fumarate reductase flavoprotein, catalytic domain"/>
    <property type="match status" value="1"/>
</dbReference>
<evidence type="ECO:0000256" key="2">
    <source>
        <dbReference type="ARBA" id="ARBA00022630"/>
    </source>
</evidence>
<keyword evidence="8" id="KW-1185">Reference proteome</keyword>
<keyword evidence="3 5" id="KW-0274">FAD</keyword>
<dbReference type="PANTHER" id="PTHR43400">
    <property type="entry name" value="FUMARATE REDUCTASE"/>
    <property type="match status" value="1"/>
</dbReference>
<feature type="domain" description="FAD-dependent oxidoreductase 2 FAD-binding" evidence="6">
    <location>
        <begin position="37"/>
        <end position="458"/>
    </location>
</feature>